<reference evidence="2 3" key="1">
    <citation type="journal article" date="2010" name="Proc. Natl. Acad. Sci. U.S.A.">
        <title>Insights into evolution of multicellular fungi from the assembled chromosomes of the mushroom Coprinopsis cinerea (Coprinus cinereus).</title>
        <authorList>
            <person name="Stajich J.E."/>
            <person name="Wilke S.K."/>
            <person name="Ahren D."/>
            <person name="Au C.H."/>
            <person name="Birren B.W."/>
            <person name="Borodovsky M."/>
            <person name="Burns C."/>
            <person name="Canback B."/>
            <person name="Casselton L.A."/>
            <person name="Cheng C.K."/>
            <person name="Deng J."/>
            <person name="Dietrich F.S."/>
            <person name="Fargo D.C."/>
            <person name="Farman M.L."/>
            <person name="Gathman A.C."/>
            <person name="Goldberg J."/>
            <person name="Guigo R."/>
            <person name="Hoegger P.J."/>
            <person name="Hooker J.B."/>
            <person name="Huggins A."/>
            <person name="James T.Y."/>
            <person name="Kamada T."/>
            <person name="Kilaru S."/>
            <person name="Kodira C."/>
            <person name="Kues U."/>
            <person name="Kupfer D."/>
            <person name="Kwan H.S."/>
            <person name="Lomsadze A."/>
            <person name="Li W."/>
            <person name="Lilly W.W."/>
            <person name="Ma L.J."/>
            <person name="Mackey A.J."/>
            <person name="Manning G."/>
            <person name="Martin F."/>
            <person name="Muraguchi H."/>
            <person name="Natvig D.O."/>
            <person name="Palmerini H."/>
            <person name="Ramesh M.A."/>
            <person name="Rehmeyer C.J."/>
            <person name="Roe B.A."/>
            <person name="Shenoy N."/>
            <person name="Stanke M."/>
            <person name="Ter-Hovhannisyan V."/>
            <person name="Tunlid A."/>
            <person name="Velagapudi R."/>
            <person name="Vision T.J."/>
            <person name="Zeng Q."/>
            <person name="Zolan M.E."/>
            <person name="Pukkila P.J."/>
        </authorList>
    </citation>
    <scope>NUCLEOTIDE SEQUENCE [LARGE SCALE GENOMIC DNA]</scope>
    <source>
        <strain evidence="3">Okayama-7 / 130 / ATCC MYA-4618 / FGSC 9003</strain>
    </source>
</reference>
<proteinExistence type="predicted"/>
<dbReference type="Proteomes" id="UP000001861">
    <property type="component" value="Unassembled WGS sequence"/>
</dbReference>
<comment type="caution">
    <text evidence="2">The sequence shown here is derived from an EMBL/GenBank/DDBJ whole genome shotgun (WGS) entry which is preliminary data.</text>
</comment>
<dbReference type="RefSeq" id="XP_002911478.1">
    <property type="nucleotide sequence ID" value="XM_002911432.1"/>
</dbReference>
<dbReference type="VEuPathDB" id="FungiDB:CC1G_14476"/>
<evidence type="ECO:0000256" key="1">
    <source>
        <dbReference type="SAM" id="MobiDB-lite"/>
    </source>
</evidence>
<protein>
    <submittedName>
        <fullName evidence="2">Uncharacterized protein</fullName>
    </submittedName>
</protein>
<evidence type="ECO:0000313" key="2">
    <source>
        <dbReference type="EMBL" id="EFI27984.1"/>
    </source>
</evidence>
<accession>D6RMD1</accession>
<dbReference type="AlphaFoldDB" id="D6RMD1"/>
<keyword evidence="3" id="KW-1185">Reference proteome</keyword>
<dbReference type="InParanoid" id="D6RMD1"/>
<dbReference type="GeneID" id="9379114"/>
<dbReference type="HOGENOM" id="CLU_2849604_0_0_1"/>
<dbReference type="KEGG" id="cci:CC1G_14476"/>
<name>D6RMD1_COPC7</name>
<gene>
    <name evidence="2" type="ORF">CC1G_14476</name>
</gene>
<organism evidence="2 3">
    <name type="scientific">Coprinopsis cinerea (strain Okayama-7 / 130 / ATCC MYA-4618 / FGSC 9003)</name>
    <name type="common">Inky cap fungus</name>
    <name type="synonym">Hormographiella aspergillata</name>
    <dbReference type="NCBI Taxonomy" id="240176"/>
    <lineage>
        <taxon>Eukaryota</taxon>
        <taxon>Fungi</taxon>
        <taxon>Dikarya</taxon>
        <taxon>Basidiomycota</taxon>
        <taxon>Agaricomycotina</taxon>
        <taxon>Agaricomycetes</taxon>
        <taxon>Agaricomycetidae</taxon>
        <taxon>Agaricales</taxon>
        <taxon>Agaricineae</taxon>
        <taxon>Psathyrellaceae</taxon>
        <taxon>Coprinopsis</taxon>
    </lineage>
</organism>
<dbReference type="EMBL" id="AACS02000004">
    <property type="protein sequence ID" value="EFI27984.1"/>
    <property type="molecule type" value="Genomic_DNA"/>
</dbReference>
<evidence type="ECO:0000313" key="3">
    <source>
        <dbReference type="Proteomes" id="UP000001861"/>
    </source>
</evidence>
<feature type="region of interest" description="Disordered" evidence="1">
    <location>
        <begin position="29"/>
        <end position="55"/>
    </location>
</feature>
<sequence>MREPTATHERGLRASVAWRVDVSIWVQRGNKQRRRDAKPTGNDSQRLWSMGGEKSGKRRVIFMQE</sequence>